<evidence type="ECO:0000313" key="3">
    <source>
        <dbReference type="EMBL" id="KAJ7015540.1"/>
    </source>
</evidence>
<reference evidence="3 4" key="1">
    <citation type="journal article" date="2023" name="Mol. Ecol. Resour.">
        <title>Chromosome-level genome assembly of a triploid poplar Populus alba 'Berolinensis'.</title>
        <authorList>
            <person name="Chen S."/>
            <person name="Yu Y."/>
            <person name="Wang X."/>
            <person name="Wang S."/>
            <person name="Zhang T."/>
            <person name="Zhou Y."/>
            <person name="He R."/>
            <person name="Meng N."/>
            <person name="Wang Y."/>
            <person name="Liu W."/>
            <person name="Liu Z."/>
            <person name="Liu J."/>
            <person name="Guo Q."/>
            <person name="Huang H."/>
            <person name="Sederoff R.R."/>
            <person name="Wang G."/>
            <person name="Qu G."/>
            <person name="Chen S."/>
        </authorList>
    </citation>
    <scope>NUCLEOTIDE SEQUENCE [LARGE SCALE GENOMIC DNA]</scope>
    <source>
        <strain evidence="3">SC-2020</strain>
    </source>
</reference>
<sequence length="85" mass="9658">MIFGLDAGKTTLQDYMLDDVFPLPSLTNGVPLHVMWCPLLLAALFRCFRGAFMMRAAPEDISRKRRERTAEAHGHRFGMGVEFTK</sequence>
<comment type="caution">
    <text evidence="3">The sequence shown here is derived from an EMBL/GenBank/DDBJ whole genome shotgun (WGS) entry which is preliminary data.</text>
</comment>
<keyword evidence="1" id="KW-1133">Transmembrane helix</keyword>
<name>A0AAD6RUS5_9ROSI</name>
<evidence type="ECO:0000256" key="1">
    <source>
        <dbReference type="SAM" id="Phobius"/>
    </source>
</evidence>
<feature type="transmembrane region" description="Helical" evidence="1">
    <location>
        <begin position="30"/>
        <end position="48"/>
    </location>
</feature>
<gene>
    <name evidence="2" type="ORF">NC653_004743</name>
    <name evidence="3" type="ORF">NC653_004747</name>
</gene>
<dbReference type="EMBL" id="JAQIZT010000001">
    <property type="protein sequence ID" value="KAJ7015540.1"/>
    <property type="molecule type" value="Genomic_DNA"/>
</dbReference>
<evidence type="ECO:0000313" key="4">
    <source>
        <dbReference type="Proteomes" id="UP001164929"/>
    </source>
</evidence>
<organism evidence="3 4">
    <name type="scientific">Populus alba x Populus x berolinensis</name>
    <dbReference type="NCBI Taxonomy" id="444605"/>
    <lineage>
        <taxon>Eukaryota</taxon>
        <taxon>Viridiplantae</taxon>
        <taxon>Streptophyta</taxon>
        <taxon>Embryophyta</taxon>
        <taxon>Tracheophyta</taxon>
        <taxon>Spermatophyta</taxon>
        <taxon>Magnoliopsida</taxon>
        <taxon>eudicotyledons</taxon>
        <taxon>Gunneridae</taxon>
        <taxon>Pentapetalae</taxon>
        <taxon>rosids</taxon>
        <taxon>fabids</taxon>
        <taxon>Malpighiales</taxon>
        <taxon>Salicaceae</taxon>
        <taxon>Saliceae</taxon>
        <taxon>Populus</taxon>
    </lineage>
</organism>
<dbReference type="Proteomes" id="UP001164929">
    <property type="component" value="Chromosome 1"/>
</dbReference>
<proteinExistence type="predicted"/>
<dbReference type="AlphaFoldDB" id="A0AAD6RUS5"/>
<keyword evidence="1" id="KW-0472">Membrane</keyword>
<keyword evidence="4" id="KW-1185">Reference proteome</keyword>
<accession>A0AAD6RUS5</accession>
<dbReference type="EMBL" id="JAQIZT010000001">
    <property type="protein sequence ID" value="KAJ7015534.1"/>
    <property type="molecule type" value="Genomic_DNA"/>
</dbReference>
<protein>
    <submittedName>
        <fullName evidence="3">Uncharacterized protein</fullName>
    </submittedName>
</protein>
<keyword evidence="1" id="KW-0812">Transmembrane</keyword>
<evidence type="ECO:0000313" key="2">
    <source>
        <dbReference type="EMBL" id="KAJ7015534.1"/>
    </source>
</evidence>